<evidence type="ECO:0000256" key="6">
    <source>
        <dbReference type="ARBA" id="ARBA00022989"/>
    </source>
</evidence>
<name>A0AAW9JXS6_CARML</name>
<dbReference type="Pfam" id="PF01594">
    <property type="entry name" value="AI-2E_transport"/>
    <property type="match status" value="1"/>
</dbReference>
<organism evidence="9 10">
    <name type="scientific">Carnobacterium maltaromaticum</name>
    <name type="common">Carnobacterium piscicola</name>
    <dbReference type="NCBI Taxonomy" id="2751"/>
    <lineage>
        <taxon>Bacteria</taxon>
        <taxon>Bacillati</taxon>
        <taxon>Bacillota</taxon>
        <taxon>Bacilli</taxon>
        <taxon>Lactobacillales</taxon>
        <taxon>Carnobacteriaceae</taxon>
        <taxon>Carnobacterium</taxon>
    </lineage>
</organism>
<dbReference type="RefSeq" id="WP_322809677.1">
    <property type="nucleotide sequence ID" value="NZ_JAVBVO010000005.1"/>
</dbReference>
<dbReference type="GO" id="GO:0055085">
    <property type="term" value="P:transmembrane transport"/>
    <property type="evidence" value="ECO:0007669"/>
    <property type="project" value="TreeGrafter"/>
</dbReference>
<keyword evidence="4" id="KW-1003">Cell membrane</keyword>
<dbReference type="AlphaFoldDB" id="A0AAW9JXS6"/>
<evidence type="ECO:0000256" key="7">
    <source>
        <dbReference type="ARBA" id="ARBA00023136"/>
    </source>
</evidence>
<keyword evidence="3" id="KW-0813">Transport</keyword>
<proteinExistence type="inferred from homology"/>
<evidence type="ECO:0000313" key="10">
    <source>
        <dbReference type="Proteomes" id="UP001290462"/>
    </source>
</evidence>
<feature type="transmembrane region" description="Helical" evidence="8">
    <location>
        <begin position="82"/>
        <end position="101"/>
    </location>
</feature>
<feature type="transmembrane region" description="Helical" evidence="8">
    <location>
        <begin position="286"/>
        <end position="311"/>
    </location>
</feature>
<sequence>MKKIEIDWNYWIVRFLFVVVVILGFIFITNFQVVMDGIGRFLGVLSPFIFGFIVAYLLNGAQKKIEILVKKINVPLIQKRSRAISVLILYTVSLFLIFLILNYLVPLIIQNIIDVIHLLPAFYSSLLEFATGLEDKGIIELIKLEDFFKSFTSSYTPEKILMQSTASLASLGIFAKNISVGVLNTFLAFVISIYALIFKDSLLGFFAQVSKKILSEKTFKRSKTLVQRTNEIFYKFIICQFIDACILGVLSTIILSLLGVKFAVTLGILLGICNMIPYFGSIFASIVTMIITFFTGGLSLAIATIISLLILQQIDGNIIGPRIMGGALNLNPILIILSITVGGAYFGVLGMFLSVPVAAILKILIMNWLEATSKGDEKGQEISPL</sequence>
<keyword evidence="7 8" id="KW-0472">Membrane</keyword>
<comment type="caution">
    <text evidence="9">The sequence shown here is derived from an EMBL/GenBank/DDBJ whole genome shotgun (WGS) entry which is preliminary data.</text>
</comment>
<dbReference type="PANTHER" id="PTHR21716">
    <property type="entry name" value="TRANSMEMBRANE PROTEIN"/>
    <property type="match status" value="1"/>
</dbReference>
<gene>
    <name evidence="9" type="ORF">RAK27_17370</name>
</gene>
<keyword evidence="6 8" id="KW-1133">Transmembrane helix</keyword>
<comment type="subcellular location">
    <subcellularLocation>
        <location evidence="1">Cell membrane</location>
        <topology evidence="1">Multi-pass membrane protein</topology>
    </subcellularLocation>
</comment>
<feature type="transmembrane region" description="Helical" evidence="8">
    <location>
        <begin position="232"/>
        <end position="255"/>
    </location>
</feature>
<evidence type="ECO:0000256" key="8">
    <source>
        <dbReference type="SAM" id="Phobius"/>
    </source>
</evidence>
<accession>A0AAW9JXS6</accession>
<dbReference type="EMBL" id="JAVBVO010000005">
    <property type="protein sequence ID" value="MDZ5760413.1"/>
    <property type="molecule type" value="Genomic_DNA"/>
</dbReference>
<dbReference type="Proteomes" id="UP001290462">
    <property type="component" value="Unassembled WGS sequence"/>
</dbReference>
<evidence type="ECO:0000256" key="5">
    <source>
        <dbReference type="ARBA" id="ARBA00022692"/>
    </source>
</evidence>
<feature type="transmembrane region" description="Helical" evidence="8">
    <location>
        <begin position="262"/>
        <end position="280"/>
    </location>
</feature>
<evidence type="ECO:0000256" key="2">
    <source>
        <dbReference type="ARBA" id="ARBA00009773"/>
    </source>
</evidence>
<feature type="transmembrane region" description="Helical" evidence="8">
    <location>
        <begin position="12"/>
        <end position="35"/>
    </location>
</feature>
<dbReference type="GO" id="GO:0005886">
    <property type="term" value="C:plasma membrane"/>
    <property type="evidence" value="ECO:0007669"/>
    <property type="project" value="UniProtKB-SubCell"/>
</dbReference>
<comment type="similarity">
    <text evidence="2">Belongs to the autoinducer-2 exporter (AI-2E) (TC 2.A.86) family.</text>
</comment>
<protein>
    <submittedName>
        <fullName evidence="9">AI-2E family transporter</fullName>
    </submittedName>
</protein>
<evidence type="ECO:0000313" key="9">
    <source>
        <dbReference type="EMBL" id="MDZ5760413.1"/>
    </source>
</evidence>
<dbReference type="PANTHER" id="PTHR21716:SF53">
    <property type="entry name" value="PERMEASE PERM-RELATED"/>
    <property type="match status" value="1"/>
</dbReference>
<evidence type="ECO:0000256" key="3">
    <source>
        <dbReference type="ARBA" id="ARBA00022448"/>
    </source>
</evidence>
<feature type="transmembrane region" description="Helical" evidence="8">
    <location>
        <begin position="178"/>
        <end position="197"/>
    </location>
</feature>
<keyword evidence="5 8" id="KW-0812">Transmembrane</keyword>
<dbReference type="InterPro" id="IPR002549">
    <property type="entry name" value="AI-2E-like"/>
</dbReference>
<feature type="transmembrane region" description="Helical" evidence="8">
    <location>
        <begin position="323"/>
        <end position="345"/>
    </location>
</feature>
<evidence type="ECO:0000256" key="4">
    <source>
        <dbReference type="ARBA" id="ARBA00022475"/>
    </source>
</evidence>
<reference evidence="9" key="1">
    <citation type="submission" date="2023-08" db="EMBL/GenBank/DDBJ databases">
        <title>Genomic characterization of piscicolin 126 produced by Carnobacterium maltaromaticum CM22 strain isolated from salmon (Salmo salar).</title>
        <authorList>
            <person name="Gonzalez-Gragera E."/>
            <person name="Garcia-Lopez J.D."/>
            <person name="Teso-Perez C."/>
            <person name="Gimenez-Hernandez I."/>
            <person name="Peralta-Sanchez J.M."/>
            <person name="Valdivia E."/>
            <person name="Montalban-Lopez M."/>
            <person name="Martin-Platero A.M."/>
            <person name="Banos A."/>
            <person name="Martinez-Bueno M."/>
        </authorList>
    </citation>
    <scope>NUCLEOTIDE SEQUENCE</scope>
    <source>
        <strain evidence="9">CM22</strain>
    </source>
</reference>
<feature type="transmembrane region" description="Helical" evidence="8">
    <location>
        <begin position="41"/>
        <end position="61"/>
    </location>
</feature>
<evidence type="ECO:0000256" key="1">
    <source>
        <dbReference type="ARBA" id="ARBA00004651"/>
    </source>
</evidence>